<dbReference type="GeneID" id="56275421"/>
<feature type="chain" id="PRO_5020752825" description="Peptidase" evidence="1">
    <location>
        <begin position="22"/>
        <end position="236"/>
    </location>
</feature>
<evidence type="ECO:0008006" key="4">
    <source>
        <dbReference type="Google" id="ProtNLM"/>
    </source>
</evidence>
<name>A0A4Q5KJS8_9GAMM</name>
<proteinExistence type="predicted"/>
<organism evidence="2 3">
    <name type="scientific">Aliivibrio finisterrensis</name>
    <dbReference type="NCBI Taxonomy" id="511998"/>
    <lineage>
        <taxon>Bacteria</taxon>
        <taxon>Pseudomonadati</taxon>
        <taxon>Pseudomonadota</taxon>
        <taxon>Gammaproteobacteria</taxon>
        <taxon>Vibrionales</taxon>
        <taxon>Vibrionaceae</taxon>
        <taxon>Aliivibrio</taxon>
    </lineage>
</organism>
<keyword evidence="1" id="KW-0732">Signal</keyword>
<gene>
    <name evidence="2" type="ORF">ERW49_10185</name>
</gene>
<dbReference type="RefSeq" id="WP_130087262.1">
    <property type="nucleotide sequence ID" value="NZ_SEZJ01000007.1"/>
</dbReference>
<feature type="signal peptide" evidence="1">
    <location>
        <begin position="1"/>
        <end position="21"/>
    </location>
</feature>
<dbReference type="InterPro" id="IPR029045">
    <property type="entry name" value="ClpP/crotonase-like_dom_sf"/>
</dbReference>
<comment type="caution">
    <text evidence="2">The sequence shown here is derived from an EMBL/GenBank/DDBJ whole genome shotgun (WGS) entry which is preliminary data.</text>
</comment>
<accession>A0A4Q5KJS8</accession>
<dbReference type="OrthoDB" id="8581915at2"/>
<protein>
    <recommendedName>
        <fullName evidence="4">Peptidase</fullName>
    </recommendedName>
</protein>
<sequence>MRVTNCLYLGFVLCNAPSAMAELETTVVVKGDKFVYEGDISDDANETLLSLYKNNGQIKTLEIKSYGGEINLGMDLGEFVYKNNLTVEVNDYCFSSCANYVFPSGKRKLISNRAVIGFHGGASSNEFDDSEFEKELASLSIQQREETLNEAANYMKDSIKREDAFYSMIGVDQRITTLGQSDDFSQFDEGGYDGWYYSISALNKLGVDNVFLIEPPVEYKPIRSDLTLFEIDADKF</sequence>
<dbReference type="SUPFAM" id="SSF52096">
    <property type="entry name" value="ClpP/crotonase"/>
    <property type="match status" value="1"/>
</dbReference>
<evidence type="ECO:0000313" key="2">
    <source>
        <dbReference type="EMBL" id="RYU46453.1"/>
    </source>
</evidence>
<dbReference type="Proteomes" id="UP000293465">
    <property type="component" value="Unassembled WGS sequence"/>
</dbReference>
<reference evidence="2 3" key="1">
    <citation type="submission" date="2019-02" db="EMBL/GenBank/DDBJ databases">
        <title>Genome sequences of Aliivibrio finisterrensis strains from farmed Atlantic salmon.</title>
        <authorList>
            <person name="Bowman J.P."/>
        </authorList>
    </citation>
    <scope>NUCLEOTIDE SEQUENCE [LARGE SCALE GENOMIC DNA]</scope>
    <source>
        <strain evidence="2 3">A32</strain>
    </source>
</reference>
<dbReference type="EMBL" id="SEZJ01000007">
    <property type="protein sequence ID" value="RYU46453.1"/>
    <property type="molecule type" value="Genomic_DNA"/>
</dbReference>
<evidence type="ECO:0000313" key="3">
    <source>
        <dbReference type="Proteomes" id="UP000293465"/>
    </source>
</evidence>
<dbReference type="AlphaFoldDB" id="A0A4Q5KJS8"/>
<evidence type="ECO:0000256" key="1">
    <source>
        <dbReference type="SAM" id="SignalP"/>
    </source>
</evidence>